<comment type="caution">
    <text evidence="1">The sequence shown here is derived from an EMBL/GenBank/DDBJ whole genome shotgun (WGS) entry which is preliminary data.</text>
</comment>
<accession>A0A2S4UVR3</accession>
<gene>
    <name evidence="1" type="ORF">PSTT_12560</name>
</gene>
<name>A0A2S4UVR3_9BASI</name>
<evidence type="ECO:0000313" key="2">
    <source>
        <dbReference type="Proteomes" id="UP000239156"/>
    </source>
</evidence>
<dbReference type="GO" id="GO:0004092">
    <property type="term" value="F:carnitine O-acetyltransferase activity"/>
    <property type="evidence" value="ECO:0007669"/>
    <property type="project" value="TreeGrafter"/>
</dbReference>
<dbReference type="PANTHER" id="PTHR22589:SF103">
    <property type="entry name" value="CARNITINE O-ACETYL-TRANSFERASE, ISOFORM A-RELATED"/>
    <property type="match status" value="1"/>
</dbReference>
<dbReference type="OrthoDB" id="240216at2759"/>
<dbReference type="PANTHER" id="PTHR22589">
    <property type="entry name" value="CARNITINE O-ACYLTRANSFERASE"/>
    <property type="match status" value="1"/>
</dbReference>
<dbReference type="AlphaFoldDB" id="A0A2S4UVR3"/>
<dbReference type="VEuPathDB" id="FungiDB:PSHT_12110"/>
<sequence length="140" mass="16236">MKSYRWLFNSCQYPVKPSDKAKKFDSQVNNHPTVIKKGQFFEFLAVKPDGSKLKLKCEYFQINKVVQLAAPVKTPFPVEALTTEHRDTWQVIFYHAICSYFVSSYVTDSLHIYECKKSCERLIPTIQNLLRGLSLSLCSF</sequence>
<dbReference type="InterPro" id="IPR042231">
    <property type="entry name" value="Cho/carn_acyl_trans_2"/>
</dbReference>
<dbReference type="Gene3D" id="3.30.559.70">
    <property type="entry name" value="Choline/Carnitine o-acyltransferase, domain 2"/>
    <property type="match status" value="1"/>
</dbReference>
<reference evidence="1" key="1">
    <citation type="submission" date="2017-12" db="EMBL/GenBank/DDBJ databases">
        <title>Gene loss provides genomic basis for host adaptation in cereal stripe rust fungi.</title>
        <authorList>
            <person name="Xia C."/>
        </authorList>
    </citation>
    <scope>NUCLEOTIDE SEQUENCE [LARGE SCALE GENOMIC DNA]</scope>
    <source>
        <strain evidence="1">93-210</strain>
    </source>
</reference>
<dbReference type="SUPFAM" id="SSF52777">
    <property type="entry name" value="CoA-dependent acyltransferases"/>
    <property type="match status" value="1"/>
</dbReference>
<organism evidence="1 2">
    <name type="scientific">Puccinia striiformis</name>
    <dbReference type="NCBI Taxonomy" id="27350"/>
    <lineage>
        <taxon>Eukaryota</taxon>
        <taxon>Fungi</taxon>
        <taxon>Dikarya</taxon>
        <taxon>Basidiomycota</taxon>
        <taxon>Pucciniomycotina</taxon>
        <taxon>Pucciniomycetes</taxon>
        <taxon>Pucciniales</taxon>
        <taxon>Pucciniaceae</taxon>
        <taxon>Puccinia</taxon>
    </lineage>
</organism>
<protein>
    <submittedName>
        <fullName evidence="1">Uncharacterized protein</fullName>
    </submittedName>
</protein>
<dbReference type="Pfam" id="PF00755">
    <property type="entry name" value="Carn_acyltransf"/>
    <property type="match status" value="1"/>
</dbReference>
<dbReference type="GO" id="GO:0009437">
    <property type="term" value="P:carnitine metabolic process"/>
    <property type="evidence" value="ECO:0007669"/>
    <property type="project" value="TreeGrafter"/>
</dbReference>
<keyword evidence="2" id="KW-1185">Reference proteome</keyword>
<proteinExistence type="predicted"/>
<dbReference type="EMBL" id="PKSL01000161">
    <property type="protein sequence ID" value="POW01330.1"/>
    <property type="molecule type" value="Genomic_DNA"/>
</dbReference>
<dbReference type="GO" id="GO:0005777">
    <property type="term" value="C:peroxisome"/>
    <property type="evidence" value="ECO:0007669"/>
    <property type="project" value="TreeGrafter"/>
</dbReference>
<dbReference type="Proteomes" id="UP000239156">
    <property type="component" value="Unassembled WGS sequence"/>
</dbReference>
<dbReference type="InterPro" id="IPR000542">
    <property type="entry name" value="Carn_acyl_trans"/>
</dbReference>
<dbReference type="GO" id="GO:0005739">
    <property type="term" value="C:mitochondrion"/>
    <property type="evidence" value="ECO:0007669"/>
    <property type="project" value="TreeGrafter"/>
</dbReference>
<evidence type="ECO:0000313" key="1">
    <source>
        <dbReference type="EMBL" id="POW01330.1"/>
    </source>
</evidence>
<dbReference type="InterPro" id="IPR039551">
    <property type="entry name" value="Cho/carn_acyl_trans"/>
</dbReference>
<dbReference type="VEuPathDB" id="FungiDB:PSTT_12560"/>